<dbReference type="AlphaFoldDB" id="A0A0E0ICE7"/>
<sequence>MAADDRLSVLSDDLLRRILHFVPSREAASTSLLSRRWGSLWRSTGTVNLAVRVVYDDVSGDDEAFSSRRDAFVRASQAALAAAAAGAGVTRLTLNVAGRCLSGVDKFLNYGGGGGGEEIGIVDAVVSHPAARHVEELRVGVAGPMYRTDGAEQRPWQEARRWRSDDIYTYTLSFASLPSATLRVLDITECNFSDSKLALPDAGVAFPRLDTLRLRLCAVRLAHLQRLIDAAPALATVHLESVYFEFNIYLDYYGVYGGLVAVESRLLLRCPAATELAMEFCGSSSYINSHLDGGIGIDAPKLRSFRYTGHPRRFYLESPAPEMTAVNIHFIDGDHRFADRLWRFLGNFTNVKILKLTVQELGHLAVAGKARRAELLCKFGNLERLELEAVRKPTKTKAPAPPPAVAIANLLHCCPALVDLSLKLKMLNYAWSKNNSMYLSSFHAKFKPDFDKSVGLFMRHKSKMTAVSSSLIDEHHDDKFSNISGLSGKSFACLNSSLRRVNLQFQLGSASNCFGVRLIRFFAQNAMVLEEMCIDSGNRKLCEHMNLNVERWVGVDSSKIRLKDKNLTGSSWEFSRIHPDSAPEFERNATSFKVLPLERR</sequence>
<accession>A0A0E0ICE7</accession>
<dbReference type="Pfam" id="PF24758">
    <property type="entry name" value="LRR_At5g56370"/>
    <property type="match status" value="1"/>
</dbReference>
<dbReference type="InterPro" id="IPR001810">
    <property type="entry name" value="F-box_dom"/>
</dbReference>
<keyword evidence="4" id="KW-1185">Reference proteome</keyword>
<dbReference type="InterPro" id="IPR055411">
    <property type="entry name" value="LRR_FXL15/At3g58940/PEG3-like"/>
</dbReference>
<dbReference type="InterPro" id="IPR055302">
    <property type="entry name" value="F-box_dom-containing"/>
</dbReference>
<dbReference type="SUPFAM" id="SSF81383">
    <property type="entry name" value="F-box domain"/>
    <property type="match status" value="1"/>
</dbReference>
<dbReference type="PANTHER" id="PTHR32141">
    <property type="match status" value="1"/>
</dbReference>
<dbReference type="Pfam" id="PF00646">
    <property type="entry name" value="F-box"/>
    <property type="match status" value="1"/>
</dbReference>
<dbReference type="Proteomes" id="UP000006591">
    <property type="component" value="Chromosome 8"/>
</dbReference>
<dbReference type="InterPro" id="IPR036047">
    <property type="entry name" value="F-box-like_dom_sf"/>
</dbReference>
<dbReference type="EnsemblPlants" id="ONIVA08G17360.1">
    <property type="protein sequence ID" value="ONIVA08G17360.1"/>
    <property type="gene ID" value="ONIVA08G17360"/>
</dbReference>
<reference evidence="3" key="2">
    <citation type="submission" date="2018-04" db="EMBL/GenBank/DDBJ databases">
        <title>OnivRS2 (Oryza nivara Reference Sequence Version 2).</title>
        <authorList>
            <person name="Zhang J."/>
            <person name="Kudrna D."/>
            <person name="Lee S."/>
            <person name="Talag J."/>
            <person name="Rajasekar S."/>
            <person name="Welchert J."/>
            <person name="Hsing Y.-I."/>
            <person name="Wing R.A."/>
        </authorList>
    </citation>
    <scope>NUCLEOTIDE SEQUENCE [LARGE SCALE GENOMIC DNA]</scope>
    <source>
        <strain evidence="3">SL10</strain>
    </source>
</reference>
<protein>
    <submittedName>
        <fullName evidence="3">Uncharacterized protein</fullName>
    </submittedName>
</protein>
<evidence type="ECO:0000313" key="4">
    <source>
        <dbReference type="Proteomes" id="UP000006591"/>
    </source>
</evidence>
<dbReference type="SUPFAM" id="SSF52047">
    <property type="entry name" value="RNI-like"/>
    <property type="match status" value="1"/>
</dbReference>
<evidence type="ECO:0000313" key="3">
    <source>
        <dbReference type="EnsemblPlants" id="ONIVA08G17360.1"/>
    </source>
</evidence>
<dbReference type="Gene3D" id="3.80.10.10">
    <property type="entry name" value="Ribonuclease Inhibitor"/>
    <property type="match status" value="1"/>
</dbReference>
<dbReference type="CDD" id="cd22160">
    <property type="entry name" value="F-box_AtFBL13-like"/>
    <property type="match status" value="1"/>
</dbReference>
<dbReference type="OMA" id="EEMCIDS"/>
<dbReference type="HOGENOM" id="CLU_024602_2_0_1"/>
<dbReference type="PANTHER" id="PTHR32141:SF26">
    <property type="entry name" value="OS08G0328600 PROTEIN"/>
    <property type="match status" value="1"/>
</dbReference>
<feature type="domain" description="F-box" evidence="1">
    <location>
        <begin position="7"/>
        <end position="43"/>
    </location>
</feature>
<evidence type="ECO:0000259" key="1">
    <source>
        <dbReference type="Pfam" id="PF00646"/>
    </source>
</evidence>
<dbReference type="eggNOG" id="ENOG502R1VS">
    <property type="taxonomic scope" value="Eukaryota"/>
</dbReference>
<organism evidence="3">
    <name type="scientific">Oryza nivara</name>
    <name type="common">Indian wild rice</name>
    <name type="synonym">Oryza sativa f. spontanea</name>
    <dbReference type="NCBI Taxonomy" id="4536"/>
    <lineage>
        <taxon>Eukaryota</taxon>
        <taxon>Viridiplantae</taxon>
        <taxon>Streptophyta</taxon>
        <taxon>Embryophyta</taxon>
        <taxon>Tracheophyta</taxon>
        <taxon>Spermatophyta</taxon>
        <taxon>Magnoliopsida</taxon>
        <taxon>Liliopsida</taxon>
        <taxon>Poales</taxon>
        <taxon>Poaceae</taxon>
        <taxon>BOP clade</taxon>
        <taxon>Oryzoideae</taxon>
        <taxon>Oryzeae</taxon>
        <taxon>Oryzinae</taxon>
        <taxon>Oryza</taxon>
    </lineage>
</organism>
<dbReference type="InterPro" id="IPR032675">
    <property type="entry name" value="LRR_dom_sf"/>
</dbReference>
<dbReference type="Gramene" id="ONIVA08G17360.1">
    <property type="protein sequence ID" value="ONIVA08G17360.1"/>
    <property type="gene ID" value="ONIVA08G17360"/>
</dbReference>
<evidence type="ECO:0000259" key="2">
    <source>
        <dbReference type="Pfam" id="PF24758"/>
    </source>
</evidence>
<feature type="domain" description="F-box/LRR-repeat protein 15/At3g58940/PEG3-like LRR" evidence="2">
    <location>
        <begin position="172"/>
        <end position="244"/>
    </location>
</feature>
<dbReference type="InterPro" id="IPR053781">
    <property type="entry name" value="F-box_AtFBL13-like"/>
</dbReference>
<reference evidence="3" key="1">
    <citation type="submission" date="2015-04" db="UniProtKB">
        <authorList>
            <consortium name="EnsemblPlants"/>
        </authorList>
    </citation>
    <scope>IDENTIFICATION</scope>
    <source>
        <strain evidence="3">SL10</strain>
    </source>
</reference>
<name>A0A0E0ICE7_ORYNI</name>
<proteinExistence type="predicted"/>